<name>A0A5S4WYJ3_9BRAD</name>
<proteinExistence type="predicted"/>
<evidence type="ECO:0000313" key="1">
    <source>
        <dbReference type="EMBL" id="TYL85762.1"/>
    </source>
</evidence>
<dbReference type="RefSeq" id="WP_148750593.1">
    <property type="nucleotide sequence ID" value="NZ_VSSR01000016.1"/>
</dbReference>
<gene>
    <name evidence="1" type="ORF">FXB38_09410</name>
</gene>
<sequence length="72" mass="8033">MMGLAVLPVHSERVALLPRETELWPALLKNGFNCPDRAPDGICPVFIRGERGENIALWGRDRYIGSKQISSN</sequence>
<dbReference type="AlphaFoldDB" id="A0A5S4WYJ3"/>
<reference evidence="1 2" key="1">
    <citation type="submission" date="2019-08" db="EMBL/GenBank/DDBJ databases">
        <title>Bradyrhizobium hipponensis sp. nov., a rhizobium isolated from a Lupinus angustifolius root nodule in Tunisia.</title>
        <authorList>
            <person name="Off K."/>
            <person name="Rejili M."/>
            <person name="Mars M."/>
            <person name="Brachmann A."/>
            <person name="Marin M."/>
        </authorList>
    </citation>
    <scope>NUCLEOTIDE SEQUENCE [LARGE SCALE GENOMIC DNA]</scope>
    <source>
        <strain evidence="1 2">CTAW11</strain>
    </source>
</reference>
<keyword evidence="2" id="KW-1185">Reference proteome</keyword>
<dbReference type="Proteomes" id="UP000324853">
    <property type="component" value="Unassembled WGS sequence"/>
</dbReference>
<evidence type="ECO:0000313" key="2">
    <source>
        <dbReference type="Proteomes" id="UP000324853"/>
    </source>
</evidence>
<protein>
    <submittedName>
        <fullName evidence="1">Uncharacterized protein</fullName>
    </submittedName>
</protein>
<organism evidence="1 2">
    <name type="scientific">Bradyrhizobium cytisi</name>
    <dbReference type="NCBI Taxonomy" id="515489"/>
    <lineage>
        <taxon>Bacteria</taxon>
        <taxon>Pseudomonadati</taxon>
        <taxon>Pseudomonadota</taxon>
        <taxon>Alphaproteobacteria</taxon>
        <taxon>Hyphomicrobiales</taxon>
        <taxon>Nitrobacteraceae</taxon>
        <taxon>Bradyrhizobium</taxon>
    </lineage>
</organism>
<comment type="caution">
    <text evidence="1">The sequence shown here is derived from an EMBL/GenBank/DDBJ whole genome shotgun (WGS) entry which is preliminary data.</text>
</comment>
<accession>A0A5S4WYJ3</accession>
<dbReference type="OrthoDB" id="9851588at2"/>
<dbReference type="EMBL" id="VSSR01000016">
    <property type="protein sequence ID" value="TYL85762.1"/>
    <property type="molecule type" value="Genomic_DNA"/>
</dbReference>